<evidence type="ECO:0000256" key="2">
    <source>
        <dbReference type="ARBA" id="ARBA00023239"/>
    </source>
</evidence>
<protein>
    <submittedName>
        <fullName evidence="4">Dihydrodipicolinate synthase family protein</fullName>
    </submittedName>
</protein>
<evidence type="ECO:0000313" key="5">
    <source>
        <dbReference type="Proteomes" id="UP001446337"/>
    </source>
</evidence>
<dbReference type="PANTHER" id="PTHR12128:SF66">
    <property type="entry name" value="4-HYDROXY-2-OXOGLUTARATE ALDOLASE, MITOCHONDRIAL"/>
    <property type="match status" value="1"/>
</dbReference>
<dbReference type="PIRSF" id="PIRSF001365">
    <property type="entry name" value="DHDPS"/>
    <property type="match status" value="1"/>
</dbReference>
<gene>
    <name evidence="4" type="ORF">AAIK43_18350</name>
</gene>
<evidence type="ECO:0000313" key="4">
    <source>
        <dbReference type="EMBL" id="XAN13374.1"/>
    </source>
</evidence>
<accession>A0ABZ3FWY4</accession>
<evidence type="ECO:0000256" key="3">
    <source>
        <dbReference type="PIRNR" id="PIRNR001365"/>
    </source>
</evidence>
<dbReference type="PANTHER" id="PTHR12128">
    <property type="entry name" value="DIHYDRODIPICOLINATE SYNTHASE"/>
    <property type="match status" value="1"/>
</dbReference>
<dbReference type="InterPro" id="IPR013785">
    <property type="entry name" value="Aldolase_TIM"/>
</dbReference>
<dbReference type="SMART" id="SM01130">
    <property type="entry name" value="DHDPS"/>
    <property type="match status" value="1"/>
</dbReference>
<reference evidence="4 5" key="1">
    <citation type="submission" date="2024-05" db="EMBL/GenBank/DDBJ databases">
        <title>Achromobacter denitrificans. BP1, complete genome.</title>
        <authorList>
            <person name="Zhang B."/>
        </authorList>
    </citation>
    <scope>NUCLEOTIDE SEQUENCE [LARGE SCALE GENOMIC DNA]</scope>
    <source>
        <strain evidence="4 5">BP1</strain>
    </source>
</reference>
<keyword evidence="5" id="KW-1185">Reference proteome</keyword>
<name>A0ABZ3FWY4_ACHDE</name>
<evidence type="ECO:0000256" key="1">
    <source>
        <dbReference type="ARBA" id="ARBA00007592"/>
    </source>
</evidence>
<dbReference type="SUPFAM" id="SSF51569">
    <property type="entry name" value="Aldolase"/>
    <property type="match status" value="1"/>
</dbReference>
<dbReference type="Pfam" id="PF00701">
    <property type="entry name" value="DHDPS"/>
    <property type="match status" value="1"/>
</dbReference>
<comment type="similarity">
    <text evidence="1 3">Belongs to the DapA family.</text>
</comment>
<sequence>MKITPQDIVGLVGILPTPATPDAGHWSSQNTVDLDESARMTEIVVSAGTDIIMTTGTFGECASLTANEVRDFVGCVVDTVAKRRLVFAGITTLNTRDTISRGAELIDAGADGLFVGRPMWLALDDKLLVRFYKDVAQALPGIPLVVYDNPVAFKGKISEGAYRELAALPEVIAAKHIGGAALDNDARTVGENCRLLPLGGDWLRAAQVNPENIKAGWSGAVACAPAPLNALSRAIKAQNWTEAAKISEQCQWAESAMFAGGDLTAFMDYSIPIAHLRFEAAGLIKPGPCRPPYLDLPENYRAGALECGARWAKLQKEYQNV</sequence>
<dbReference type="Gene3D" id="3.20.20.70">
    <property type="entry name" value="Aldolase class I"/>
    <property type="match status" value="1"/>
</dbReference>
<organism evidence="4 5">
    <name type="scientific">Achromobacter denitrificans</name>
    <name type="common">Alcaligenes denitrificans</name>
    <dbReference type="NCBI Taxonomy" id="32002"/>
    <lineage>
        <taxon>Bacteria</taxon>
        <taxon>Pseudomonadati</taxon>
        <taxon>Pseudomonadota</taxon>
        <taxon>Betaproteobacteria</taxon>
        <taxon>Burkholderiales</taxon>
        <taxon>Alcaligenaceae</taxon>
        <taxon>Achromobacter</taxon>
    </lineage>
</organism>
<keyword evidence="2 3" id="KW-0456">Lyase</keyword>
<dbReference type="Proteomes" id="UP001446337">
    <property type="component" value="Chromosome"/>
</dbReference>
<proteinExistence type="inferred from homology"/>
<dbReference type="EMBL" id="CP154792">
    <property type="protein sequence ID" value="XAN13374.1"/>
    <property type="molecule type" value="Genomic_DNA"/>
</dbReference>
<dbReference type="InterPro" id="IPR002220">
    <property type="entry name" value="DapA-like"/>
</dbReference>
<dbReference type="RefSeq" id="WP_123787007.1">
    <property type="nucleotide sequence ID" value="NZ_CP154792.1"/>
</dbReference>